<gene>
    <name evidence="1" type="ordered locus">Sph21_3490</name>
</gene>
<dbReference type="HOGENOM" id="CLU_2847579_0_0_10"/>
<dbReference type="PATRIC" id="fig|743722.3.peg.3729"/>
<name>F4C2F0_SPHS2</name>
<protein>
    <submittedName>
        <fullName evidence="1">Uncharacterized protein</fullName>
    </submittedName>
</protein>
<accession>F4C2F0</accession>
<proteinExistence type="predicted"/>
<dbReference type="EMBL" id="CP002584">
    <property type="protein sequence ID" value="ADZ80028.1"/>
    <property type="molecule type" value="Genomic_DNA"/>
</dbReference>
<dbReference type="STRING" id="743722.Sph21_3490"/>
<evidence type="ECO:0000313" key="1">
    <source>
        <dbReference type="EMBL" id="ADZ80028.1"/>
    </source>
</evidence>
<sequence>MNNQRKTKVALIKRIEELEAFVNQVIRYTSTDRNLNDVMHKKAKEILLKAQSHDTQNNRLPRKAN</sequence>
<dbReference type="AlphaFoldDB" id="F4C2F0"/>
<dbReference type="KEGG" id="shg:Sph21_3490"/>
<reference evidence="1" key="1">
    <citation type="submission" date="2011-03" db="EMBL/GenBank/DDBJ databases">
        <title>Complete sequence of Sphingobacterium sp. 21.</title>
        <authorList>
            <consortium name="US DOE Joint Genome Institute"/>
            <person name="Lucas S."/>
            <person name="Copeland A."/>
            <person name="Lapidus A."/>
            <person name="Cheng J.-F."/>
            <person name="Goodwin L."/>
            <person name="Pitluck S."/>
            <person name="Davenport K."/>
            <person name="Detter J.C."/>
            <person name="Han C."/>
            <person name="Tapia R."/>
            <person name="Land M."/>
            <person name="Hauser L."/>
            <person name="Kyrpides N."/>
            <person name="Ivanova N."/>
            <person name="Ovchinnikova G."/>
            <person name="Pagani I."/>
            <person name="Siebers A.K."/>
            <person name="Allgaier M."/>
            <person name="Thelen M.P."/>
            <person name="Hugenholtz P."/>
            <person name="Woyke T."/>
        </authorList>
    </citation>
    <scope>NUCLEOTIDE SEQUENCE</scope>
    <source>
        <strain evidence="1">21</strain>
    </source>
</reference>
<organism evidence="1">
    <name type="scientific">Sphingobacterium sp. (strain 21)</name>
    <dbReference type="NCBI Taxonomy" id="743722"/>
    <lineage>
        <taxon>Bacteria</taxon>
        <taxon>Pseudomonadati</taxon>
        <taxon>Bacteroidota</taxon>
        <taxon>Sphingobacteriia</taxon>
        <taxon>Sphingobacteriales</taxon>
        <taxon>Sphingobacteriaceae</taxon>
        <taxon>Sphingobacterium</taxon>
    </lineage>
</organism>